<feature type="compositionally biased region" description="Polar residues" evidence="1">
    <location>
        <begin position="20"/>
        <end position="30"/>
    </location>
</feature>
<protein>
    <submittedName>
        <fullName evidence="2">Uncharacterized protein</fullName>
    </submittedName>
</protein>
<feature type="compositionally biased region" description="Low complexity" evidence="1">
    <location>
        <begin position="201"/>
        <end position="210"/>
    </location>
</feature>
<sequence>MSSSSRRPNNDHSAPRGSGRSPNSVRRTSSQPPQPFQPPVTVSGTHNSTGGGVPWTNRPPSNLQGSAPGQAQHLYANPSGDDWDYLNLTSQLTGSAQLQPTSSHQLQIAVPELYPSTSTPTSSGQYVNPQSGDRGRRYQHPIAWSGDTHDLSLSHTSLQPLSPLPQPQTTSVSPNVLYATPSSVSSDPKQRSAELSSTTPAAAAAAAFTP</sequence>
<feature type="compositionally biased region" description="Polar residues" evidence="1">
    <location>
        <begin position="115"/>
        <end position="131"/>
    </location>
</feature>
<feature type="compositionally biased region" description="Polar residues" evidence="1">
    <location>
        <begin position="58"/>
        <end position="69"/>
    </location>
</feature>
<evidence type="ECO:0000313" key="3">
    <source>
        <dbReference type="Proteomes" id="UP001201163"/>
    </source>
</evidence>
<feature type="compositionally biased region" description="Polar residues" evidence="1">
    <location>
        <begin position="180"/>
        <end position="200"/>
    </location>
</feature>
<dbReference type="AlphaFoldDB" id="A0AAD4LLQ6"/>
<feature type="region of interest" description="Disordered" evidence="1">
    <location>
        <begin position="114"/>
        <end position="210"/>
    </location>
</feature>
<feature type="region of interest" description="Disordered" evidence="1">
    <location>
        <begin position="1"/>
        <end position="83"/>
    </location>
</feature>
<keyword evidence="3" id="KW-1185">Reference proteome</keyword>
<accession>A0AAD4LLQ6</accession>
<dbReference type="Proteomes" id="UP001201163">
    <property type="component" value="Unassembled WGS sequence"/>
</dbReference>
<comment type="caution">
    <text evidence="2">The sequence shown here is derived from an EMBL/GenBank/DDBJ whole genome shotgun (WGS) entry which is preliminary data.</text>
</comment>
<evidence type="ECO:0000256" key="1">
    <source>
        <dbReference type="SAM" id="MobiDB-lite"/>
    </source>
</evidence>
<gene>
    <name evidence="2" type="ORF">EDB92DRAFT_1596692</name>
</gene>
<organism evidence="2 3">
    <name type="scientific">Lactarius akahatsu</name>
    <dbReference type="NCBI Taxonomy" id="416441"/>
    <lineage>
        <taxon>Eukaryota</taxon>
        <taxon>Fungi</taxon>
        <taxon>Dikarya</taxon>
        <taxon>Basidiomycota</taxon>
        <taxon>Agaricomycotina</taxon>
        <taxon>Agaricomycetes</taxon>
        <taxon>Russulales</taxon>
        <taxon>Russulaceae</taxon>
        <taxon>Lactarius</taxon>
    </lineage>
</organism>
<dbReference type="EMBL" id="JAKELL010000009">
    <property type="protein sequence ID" value="KAH8996348.1"/>
    <property type="molecule type" value="Genomic_DNA"/>
</dbReference>
<reference evidence="2" key="1">
    <citation type="submission" date="2022-01" db="EMBL/GenBank/DDBJ databases">
        <title>Comparative genomics reveals a dynamic genome evolution in the ectomycorrhizal milk-cap (Lactarius) mushrooms.</title>
        <authorList>
            <consortium name="DOE Joint Genome Institute"/>
            <person name="Lebreton A."/>
            <person name="Tang N."/>
            <person name="Kuo A."/>
            <person name="LaButti K."/>
            <person name="Drula E."/>
            <person name="Barry K."/>
            <person name="Clum A."/>
            <person name="Lipzen A."/>
            <person name="Mousain D."/>
            <person name="Ng V."/>
            <person name="Wang R."/>
            <person name="Wang X."/>
            <person name="Dai Y."/>
            <person name="Henrissat B."/>
            <person name="Grigoriev I.V."/>
            <person name="Guerin-Laguette A."/>
            <person name="Yu F."/>
            <person name="Martin F.M."/>
        </authorList>
    </citation>
    <scope>NUCLEOTIDE SEQUENCE</scope>
    <source>
        <strain evidence="2">QP</strain>
    </source>
</reference>
<evidence type="ECO:0000313" key="2">
    <source>
        <dbReference type="EMBL" id="KAH8996348.1"/>
    </source>
</evidence>
<name>A0AAD4LLQ6_9AGAM</name>
<feature type="compositionally biased region" description="Low complexity" evidence="1">
    <location>
        <begin position="153"/>
        <end position="171"/>
    </location>
</feature>
<proteinExistence type="predicted"/>